<feature type="region of interest" description="Disordered" evidence="2">
    <location>
        <begin position="1"/>
        <end position="22"/>
    </location>
</feature>
<feature type="compositionally biased region" description="Polar residues" evidence="2">
    <location>
        <begin position="10"/>
        <end position="22"/>
    </location>
</feature>
<dbReference type="AlphaFoldDB" id="A0A834LB15"/>
<dbReference type="EMBL" id="WJXA01000011">
    <property type="protein sequence ID" value="KAF7127792.1"/>
    <property type="molecule type" value="Genomic_DNA"/>
</dbReference>
<reference evidence="3" key="1">
    <citation type="submission" date="2019-11" db="EMBL/GenBank/DDBJ databases">
        <authorList>
            <person name="Liu Y."/>
            <person name="Hou J."/>
            <person name="Li T.-Q."/>
            <person name="Guan C.-H."/>
            <person name="Wu X."/>
            <person name="Wu H.-Z."/>
            <person name="Ling F."/>
            <person name="Zhang R."/>
            <person name="Shi X.-G."/>
            <person name="Ren J.-P."/>
            <person name="Chen E.-F."/>
            <person name="Sun J.-M."/>
        </authorList>
    </citation>
    <scope>NUCLEOTIDE SEQUENCE</scope>
    <source>
        <strain evidence="3">Adult_tree_wgs_1</strain>
        <tissue evidence="3">Leaves</tissue>
    </source>
</reference>
<keyword evidence="1" id="KW-0175">Coiled coil</keyword>
<evidence type="ECO:0000313" key="3">
    <source>
        <dbReference type="EMBL" id="KAF7127792.1"/>
    </source>
</evidence>
<dbReference type="OrthoDB" id="751422at2759"/>
<protein>
    <submittedName>
        <fullName evidence="3">Uncharacterized protein</fullName>
    </submittedName>
</protein>
<dbReference type="PANTHER" id="PTHR47747">
    <property type="entry name" value="RIBONUCLEASE P PROTEIN SUBUNIT P38-LIKE PROTEIN"/>
    <property type="match status" value="1"/>
</dbReference>
<sequence>MAAQAHDAEQPTNTAELSDNQQQTHEKLLTSYLGLTFAVYLGLTRSSSLSSLQSRNRDLCLKLIEAEEQLRQLRSRRKEDSKANARVVEIFAGQRHAWRREEERLLRGIDAAAEEINRLRERAGELESSDARLRREVEELRREVGEREEMLNFVTRQPEFEEGGRWCSEAAVGAGFGEFRVSEGVGGEVGEEGFLEREGYGGVEEMGAAVYGDNDGFSSELRNSASKFWAERASVWQMPTWCVFNFDNFEGTYQIAKENLRLGIMLFPQYVDFMCSLLQDVQYESLESLCHLKHFASRRESPWKLEGEASGVSSKLNLLEQELLNLERIGKNDLSKVPSKMRKQTRRYQALAGKIDNLCRRMVMHNKLAVFFCSFLLLHKICCEDWKSDIQVAEICIDQILETVFYAAFSCFHYQQASDPTLSSELRAQRQTEFLIEALRLQQRASETGQKLVALQTETGKGYFGDDMESQAKLTTRRCLDSIKNNFKEIQRNLEIWLARIVGDVEGILARDGASRVKEYCVSRYPFVQ</sequence>
<organism evidence="3 4">
    <name type="scientific">Rhododendron simsii</name>
    <name type="common">Sims's rhododendron</name>
    <dbReference type="NCBI Taxonomy" id="118357"/>
    <lineage>
        <taxon>Eukaryota</taxon>
        <taxon>Viridiplantae</taxon>
        <taxon>Streptophyta</taxon>
        <taxon>Embryophyta</taxon>
        <taxon>Tracheophyta</taxon>
        <taxon>Spermatophyta</taxon>
        <taxon>Magnoliopsida</taxon>
        <taxon>eudicotyledons</taxon>
        <taxon>Gunneridae</taxon>
        <taxon>Pentapetalae</taxon>
        <taxon>asterids</taxon>
        <taxon>Ericales</taxon>
        <taxon>Ericaceae</taxon>
        <taxon>Ericoideae</taxon>
        <taxon>Rhodoreae</taxon>
        <taxon>Rhododendron</taxon>
    </lineage>
</organism>
<evidence type="ECO:0000256" key="2">
    <source>
        <dbReference type="SAM" id="MobiDB-lite"/>
    </source>
</evidence>
<gene>
    <name evidence="3" type="ORF">RHSIM_Rhsim11G0034300</name>
</gene>
<evidence type="ECO:0000313" key="4">
    <source>
        <dbReference type="Proteomes" id="UP000626092"/>
    </source>
</evidence>
<comment type="caution">
    <text evidence="3">The sequence shown here is derived from an EMBL/GenBank/DDBJ whole genome shotgun (WGS) entry which is preliminary data.</text>
</comment>
<proteinExistence type="predicted"/>
<accession>A0A834LB15</accession>
<dbReference type="PANTHER" id="PTHR47747:SF3">
    <property type="entry name" value="OS03G0853600 PROTEIN"/>
    <property type="match status" value="1"/>
</dbReference>
<feature type="coiled-coil region" evidence="1">
    <location>
        <begin position="49"/>
        <end position="157"/>
    </location>
</feature>
<dbReference type="Proteomes" id="UP000626092">
    <property type="component" value="Unassembled WGS sequence"/>
</dbReference>
<evidence type="ECO:0000256" key="1">
    <source>
        <dbReference type="SAM" id="Coils"/>
    </source>
</evidence>
<name>A0A834LB15_RHOSS</name>
<keyword evidence="4" id="KW-1185">Reference proteome</keyword>